<keyword evidence="4" id="KW-1185">Reference proteome</keyword>
<dbReference type="InterPro" id="IPR003877">
    <property type="entry name" value="SPRY_dom"/>
</dbReference>
<dbReference type="InterPro" id="IPR001870">
    <property type="entry name" value="B30.2/SPRY"/>
</dbReference>
<reference evidence="3" key="3">
    <citation type="submission" date="2025-09" db="UniProtKB">
        <authorList>
            <consortium name="Ensembl"/>
        </authorList>
    </citation>
    <scope>IDENTIFICATION</scope>
</reference>
<dbReference type="Proteomes" id="UP000007875">
    <property type="component" value="Unassembled WGS sequence"/>
</dbReference>
<dbReference type="GeneTree" id="ENSGT00390000011048"/>
<dbReference type="InterPro" id="IPR035766">
    <property type="entry name" value="SPRYD7"/>
</dbReference>
<dbReference type="InterPro" id="IPR043136">
    <property type="entry name" value="B30.2/SPRY_sf"/>
</dbReference>
<evidence type="ECO:0000313" key="4">
    <source>
        <dbReference type="Proteomes" id="UP000007875"/>
    </source>
</evidence>
<dbReference type="Pfam" id="PF00622">
    <property type="entry name" value="SPRY"/>
    <property type="match status" value="1"/>
</dbReference>
<dbReference type="SMART" id="SM00449">
    <property type="entry name" value="SPRY"/>
    <property type="match status" value="1"/>
</dbReference>
<dbReference type="PROSITE" id="PS50188">
    <property type="entry name" value="B302_SPRY"/>
    <property type="match status" value="1"/>
</dbReference>
<reference evidence="4" key="1">
    <citation type="submission" date="2003-08" db="EMBL/GenBank/DDBJ databases">
        <authorList>
            <person name="Birren B."/>
            <person name="Nusbaum C."/>
            <person name="Abebe A."/>
            <person name="Abouelleil A."/>
            <person name="Adekoya E."/>
            <person name="Ait-zahra M."/>
            <person name="Allen N."/>
            <person name="Allen T."/>
            <person name="An P."/>
            <person name="Anderson M."/>
            <person name="Anderson S."/>
            <person name="Arachchi H."/>
            <person name="Armbruster J."/>
            <person name="Bachantsang P."/>
            <person name="Baldwin J."/>
            <person name="Barry A."/>
            <person name="Bayul T."/>
            <person name="Blitshsteyn B."/>
            <person name="Bloom T."/>
            <person name="Blye J."/>
            <person name="Boguslavskiy L."/>
            <person name="Borowsky M."/>
            <person name="Boukhgalter B."/>
            <person name="Brunache A."/>
            <person name="Butler J."/>
            <person name="Calixte N."/>
            <person name="Calvo S."/>
            <person name="Camarata J."/>
            <person name="Campo K."/>
            <person name="Chang J."/>
            <person name="Cheshatsang Y."/>
            <person name="Citroen M."/>
            <person name="Collymore A."/>
            <person name="Considine T."/>
            <person name="Cook A."/>
            <person name="Cooke P."/>
            <person name="Corum B."/>
            <person name="Cuomo C."/>
            <person name="David R."/>
            <person name="Dawoe T."/>
            <person name="Degray S."/>
            <person name="Dodge S."/>
            <person name="Dooley K."/>
            <person name="Dorje P."/>
            <person name="Dorjee K."/>
            <person name="Dorris L."/>
            <person name="Duffey N."/>
            <person name="Dupes A."/>
            <person name="Elkins T."/>
            <person name="Engels R."/>
            <person name="Erickson J."/>
            <person name="Farina A."/>
            <person name="Faro S."/>
            <person name="Ferreira P."/>
            <person name="Fischer H."/>
            <person name="Fitzgerald M."/>
            <person name="Foley K."/>
            <person name="Gage D."/>
            <person name="Galagan J."/>
            <person name="Gearin G."/>
            <person name="Gnerre S."/>
            <person name="Gnirke A."/>
            <person name="Goyette A."/>
            <person name="Graham J."/>
            <person name="Grandbois E."/>
            <person name="Gyaltsen K."/>
            <person name="Hafez N."/>
            <person name="Hagopian D."/>
            <person name="Hagos B."/>
            <person name="Hall J."/>
            <person name="Hatcher B."/>
            <person name="Heller A."/>
            <person name="Higgins H."/>
            <person name="Honan T."/>
            <person name="Horn A."/>
            <person name="Houde N."/>
            <person name="Hughes L."/>
            <person name="Hulme W."/>
            <person name="Husby E."/>
            <person name="Iliev I."/>
            <person name="Jaffe D."/>
            <person name="Jones C."/>
            <person name="Kamal M."/>
            <person name="Kamat A."/>
            <person name="Kamvysselis M."/>
            <person name="Karlsson E."/>
            <person name="Kells C."/>
            <person name="Kieu A."/>
            <person name="Kisner P."/>
            <person name="Kodira C."/>
            <person name="Kulbokas E."/>
            <person name="Labutti K."/>
            <person name="Lama D."/>
            <person name="Landers T."/>
            <person name="Leger J."/>
            <person name="Levine S."/>
            <person name="Lewis D."/>
            <person name="Lewis T."/>
            <person name="Lindblad-toh K."/>
            <person name="Liu X."/>
            <person name="Lokyitsang T."/>
            <person name="Lokyitsang Y."/>
            <person name="Lucien O."/>
            <person name="Lui A."/>
            <person name="Ma L.J."/>
            <person name="Mabbitt R."/>
            <person name="Macdonald J."/>
            <person name="Maclean C."/>
            <person name="Major J."/>
            <person name="Manning J."/>
            <person name="Marabella R."/>
            <person name="Maru K."/>
            <person name="Matthews C."/>
            <person name="Mauceli E."/>
            <person name="Mccarthy M."/>
            <person name="Mcdonough S."/>
            <person name="Mcghee T."/>
            <person name="Meldrim J."/>
            <person name="Meneus L."/>
            <person name="Mesirov J."/>
            <person name="Mihalev A."/>
            <person name="Mihova T."/>
            <person name="Mikkelsen T."/>
            <person name="Mlenga V."/>
            <person name="Moru K."/>
            <person name="Mozes J."/>
            <person name="Mulrain L."/>
            <person name="Munson G."/>
            <person name="Naylor J."/>
            <person name="Newes C."/>
            <person name="Nguyen C."/>
            <person name="Nguyen N."/>
            <person name="Nguyen T."/>
            <person name="Nicol R."/>
            <person name="Nielsen C."/>
            <person name="Nizzari M."/>
            <person name="Norbu C."/>
            <person name="Norbu N."/>
            <person name="O'donnell P."/>
            <person name="Okoawo O."/>
            <person name="O'leary S."/>
            <person name="Omotosho B."/>
            <person name="O'neill K."/>
            <person name="Osman S."/>
            <person name="Parker S."/>
            <person name="Perrin D."/>
            <person name="Phunkhang P."/>
            <person name="Piqani B."/>
            <person name="Purcell S."/>
            <person name="Rachupka T."/>
            <person name="Ramasamy U."/>
            <person name="Rameau R."/>
            <person name="Ray V."/>
            <person name="Raymond C."/>
            <person name="Retta R."/>
            <person name="Richardson S."/>
            <person name="Rise C."/>
            <person name="Rodriguez J."/>
            <person name="Rogers J."/>
            <person name="Rogov P."/>
            <person name="Rutman M."/>
            <person name="Schupbach R."/>
            <person name="Seaman C."/>
            <person name="Settipalli S."/>
            <person name="Sharpe T."/>
            <person name="Sheridan J."/>
            <person name="Sherpa N."/>
            <person name="Shi J."/>
            <person name="Smirnov S."/>
            <person name="Smith C."/>
            <person name="Sougnez C."/>
            <person name="Spencer B."/>
            <person name="Stalker J."/>
            <person name="Stange-thomann N."/>
            <person name="Stavropoulos S."/>
            <person name="Stetson K."/>
            <person name="Stone C."/>
            <person name="Stone S."/>
            <person name="Stubbs M."/>
            <person name="Talamas J."/>
            <person name="Tchuinga P."/>
            <person name="Tenzing P."/>
            <person name="Tesfaye S."/>
            <person name="Theodore J."/>
            <person name="Thoulutsang Y."/>
            <person name="Topham K."/>
            <person name="Towey S."/>
            <person name="Tsamla T."/>
            <person name="Tsomo N."/>
            <person name="Vallee D."/>
            <person name="Vassiliev H."/>
            <person name="Venkataraman V."/>
            <person name="Vinson J."/>
            <person name="Vo A."/>
            <person name="Wade C."/>
            <person name="Wang S."/>
            <person name="Wangchuk T."/>
            <person name="Wangdi T."/>
            <person name="Whittaker C."/>
            <person name="Wilkinson J."/>
            <person name="Wu Y."/>
            <person name="Wyman D."/>
            <person name="Yadav S."/>
            <person name="Yang S."/>
            <person name="Yang X."/>
            <person name="Yeager S."/>
            <person name="Yee E."/>
            <person name="Young G."/>
            <person name="Zainoun J."/>
            <person name="Zembeck L."/>
            <person name="Zimmer A."/>
            <person name="Zody M."/>
            <person name="Lander E."/>
        </authorList>
    </citation>
    <scope>NUCLEOTIDE SEQUENCE [LARGE SCALE GENOMIC DNA]</scope>
</reference>
<dbReference type="Ensembl" id="ENSCSAVT00000010921.1">
    <property type="protein sequence ID" value="ENSCSAVP00000010791.1"/>
    <property type="gene ID" value="ENSCSAVG00000006330.1"/>
</dbReference>
<dbReference type="PANTHER" id="PTHR20951:SF2">
    <property type="entry name" value="SPRY DOMAIN-CONTAINING PROTEIN 7"/>
    <property type="match status" value="1"/>
</dbReference>
<organism evidence="3 4">
    <name type="scientific">Ciona savignyi</name>
    <name type="common">Pacific transparent sea squirt</name>
    <dbReference type="NCBI Taxonomy" id="51511"/>
    <lineage>
        <taxon>Eukaryota</taxon>
        <taxon>Metazoa</taxon>
        <taxon>Chordata</taxon>
        <taxon>Tunicata</taxon>
        <taxon>Ascidiacea</taxon>
        <taxon>Phlebobranchia</taxon>
        <taxon>Cionidae</taxon>
        <taxon>Ciona</taxon>
    </lineage>
</organism>
<evidence type="ECO:0000259" key="2">
    <source>
        <dbReference type="PROSITE" id="PS50188"/>
    </source>
</evidence>
<dbReference type="HOGENOM" id="CLU_085855_0_0_1"/>
<feature type="domain" description="B30.2/SPRY" evidence="2">
    <location>
        <begin position="1"/>
        <end position="181"/>
    </location>
</feature>
<dbReference type="CDD" id="cd12880">
    <property type="entry name" value="SPRYD7"/>
    <property type="match status" value="1"/>
</dbReference>
<dbReference type="eggNOG" id="KOG4030">
    <property type="taxonomic scope" value="Eukaryota"/>
</dbReference>
<sequence>MAAYARCFYRCFGWSGGDSNNITTKLDQPRIALDTTKMGTDAVVVKNGKRICGTGAAITNAPIEQDKAYFEAKIQSTGIWGIGVARETTELDRVPLGEDADSWVLRHDGQIRHLKKTHKETNVKFAEGDVIGVSYDHVEMNFYLNGKNIGCPVLGVHCTIFPVIYVDESAIIDVEFEDFEHPPPSGFGQILLERRIF</sequence>
<evidence type="ECO:0000256" key="1">
    <source>
        <dbReference type="ARBA" id="ARBA00021772"/>
    </source>
</evidence>
<accession>H2YZM9</accession>
<proteinExistence type="predicted"/>
<protein>
    <recommendedName>
        <fullName evidence="1">SPRY domain-containing protein 7</fullName>
    </recommendedName>
</protein>
<dbReference type="InterPro" id="IPR013320">
    <property type="entry name" value="ConA-like_dom_sf"/>
</dbReference>
<dbReference type="SUPFAM" id="SSF49899">
    <property type="entry name" value="Concanavalin A-like lectins/glucanases"/>
    <property type="match status" value="1"/>
</dbReference>
<dbReference type="InParanoid" id="H2YZM9"/>
<reference evidence="3" key="2">
    <citation type="submission" date="2025-08" db="UniProtKB">
        <authorList>
            <consortium name="Ensembl"/>
        </authorList>
    </citation>
    <scope>IDENTIFICATION</scope>
</reference>
<evidence type="ECO:0000313" key="3">
    <source>
        <dbReference type="Ensembl" id="ENSCSAVP00000010791.1"/>
    </source>
</evidence>
<dbReference type="PANTHER" id="PTHR20951">
    <property type="entry name" value="C13ORF1 PROTEIN-RELATED"/>
    <property type="match status" value="1"/>
</dbReference>
<dbReference type="FunCoup" id="H2YZM9">
    <property type="interactions" value="19"/>
</dbReference>
<dbReference type="Gene3D" id="2.60.120.920">
    <property type="match status" value="1"/>
</dbReference>
<name>H2YZM9_CIOSA</name>
<dbReference type="OMA" id="HMGNEVV"/>
<dbReference type="AlphaFoldDB" id="H2YZM9"/>